<dbReference type="PANTHER" id="PTHR31760">
    <property type="entry name" value="S-ADENOSYL-L-METHIONINE-DEPENDENT METHYLTRANSFERASES SUPERFAMILY PROTEIN"/>
    <property type="match status" value="1"/>
</dbReference>
<dbReference type="PIRSF" id="PIRSF003078">
    <property type="entry name" value="GidB"/>
    <property type="match status" value="1"/>
</dbReference>
<dbReference type="HAMAP" id="MF_00074">
    <property type="entry name" value="16SrRNA_methyltr_G"/>
    <property type="match status" value="1"/>
</dbReference>
<keyword evidence="3 6" id="KW-0489">Methyltransferase</keyword>
<keyword evidence="8" id="KW-1185">Reference proteome</keyword>
<dbReference type="RefSeq" id="WP_108826753.1">
    <property type="nucleotide sequence ID" value="NZ_OMOR01000001.1"/>
</dbReference>
<proteinExistence type="inferred from homology"/>
<dbReference type="Proteomes" id="UP000244880">
    <property type="component" value="Unassembled WGS sequence"/>
</dbReference>
<keyword evidence="1 6" id="KW-0963">Cytoplasm</keyword>
<protein>
    <recommendedName>
        <fullName evidence="6">Ribosomal RNA small subunit methyltransferase G</fullName>
        <ecNumber evidence="6">2.1.1.170</ecNumber>
    </recommendedName>
    <alternativeName>
        <fullName evidence="6">16S rRNA 7-methylguanosine methyltransferase</fullName>
        <shortName evidence="6">16S rRNA m7G methyltransferase</shortName>
    </alternativeName>
</protein>
<feature type="binding site" evidence="6">
    <location>
        <position position="70"/>
    </location>
    <ligand>
        <name>S-adenosyl-L-methionine</name>
        <dbReference type="ChEBI" id="CHEBI:59789"/>
    </ligand>
</feature>
<evidence type="ECO:0000256" key="3">
    <source>
        <dbReference type="ARBA" id="ARBA00022603"/>
    </source>
</evidence>
<dbReference type="OrthoDB" id="9808773at2"/>
<comment type="similarity">
    <text evidence="6">Belongs to the methyltransferase superfamily. RNA methyltransferase RsmG family.</text>
</comment>
<reference evidence="7 8" key="1">
    <citation type="submission" date="2018-03" db="EMBL/GenBank/DDBJ databases">
        <authorList>
            <person name="Keele B.F."/>
        </authorList>
    </citation>
    <scope>NUCLEOTIDE SEQUENCE [LARGE SCALE GENOMIC DNA]</scope>
    <source>
        <strain evidence="7 8">CECT 8599</strain>
    </source>
</reference>
<dbReference type="PANTHER" id="PTHR31760:SF0">
    <property type="entry name" value="S-ADENOSYL-L-METHIONINE-DEPENDENT METHYLTRANSFERASES SUPERFAMILY PROTEIN"/>
    <property type="match status" value="1"/>
</dbReference>
<dbReference type="NCBIfam" id="TIGR00138">
    <property type="entry name" value="rsmG_gidB"/>
    <property type="match status" value="1"/>
</dbReference>
<evidence type="ECO:0000256" key="2">
    <source>
        <dbReference type="ARBA" id="ARBA00022552"/>
    </source>
</evidence>
<evidence type="ECO:0000256" key="6">
    <source>
        <dbReference type="HAMAP-Rule" id="MF_00074"/>
    </source>
</evidence>
<evidence type="ECO:0000313" key="8">
    <source>
        <dbReference type="Proteomes" id="UP000244880"/>
    </source>
</evidence>
<accession>A0A2R8B8T1</accession>
<comment type="subcellular location">
    <subcellularLocation>
        <location evidence="6">Cytoplasm</location>
    </subcellularLocation>
</comment>
<dbReference type="GO" id="GO:0070043">
    <property type="term" value="F:rRNA (guanine-N7-)-methyltransferase activity"/>
    <property type="evidence" value="ECO:0007669"/>
    <property type="project" value="UniProtKB-UniRule"/>
</dbReference>
<dbReference type="Gene3D" id="3.40.50.150">
    <property type="entry name" value="Vaccinia Virus protein VP39"/>
    <property type="match status" value="1"/>
</dbReference>
<dbReference type="GO" id="GO:0005829">
    <property type="term" value="C:cytosol"/>
    <property type="evidence" value="ECO:0007669"/>
    <property type="project" value="TreeGrafter"/>
</dbReference>
<dbReference type="Pfam" id="PF02527">
    <property type="entry name" value="GidB"/>
    <property type="match status" value="1"/>
</dbReference>
<keyword evidence="2 6" id="KW-0698">rRNA processing</keyword>
<comment type="caution">
    <text evidence="6">Lacks conserved residue(s) required for the propagation of feature annotation.</text>
</comment>
<dbReference type="EC" id="2.1.1.170" evidence="6"/>
<dbReference type="EMBL" id="OMOR01000001">
    <property type="protein sequence ID" value="SPH19409.1"/>
    <property type="molecule type" value="Genomic_DNA"/>
</dbReference>
<dbReference type="SUPFAM" id="SSF53335">
    <property type="entry name" value="S-adenosyl-L-methionine-dependent methyltransferases"/>
    <property type="match status" value="1"/>
</dbReference>
<evidence type="ECO:0000313" key="7">
    <source>
        <dbReference type="EMBL" id="SPH19409.1"/>
    </source>
</evidence>
<evidence type="ECO:0000256" key="5">
    <source>
        <dbReference type="ARBA" id="ARBA00022691"/>
    </source>
</evidence>
<feature type="binding site" evidence="6">
    <location>
        <begin position="124"/>
        <end position="125"/>
    </location>
    <ligand>
        <name>S-adenosyl-L-methionine</name>
        <dbReference type="ChEBI" id="CHEBI:59789"/>
    </ligand>
</feature>
<sequence length="205" mass="22969">MSVPPAWLNLDVSRETMNDLTSFVSLVEKWNPRINLVSKMSVADIWDRHIWDAVQIADIVKFEEKWLDIGSGGGFPGIVLSIVAKQLSPKTVFTLIESDQRKCAFLRTAVRELGLNVNIISERIEAATPQKSNVMSARALADLSALLQFAQYHLLPTGLCVFPKGQTWVKEITSAQENWSFTYEAHKSETNPDAAILTIKDIRRA</sequence>
<organism evidence="7 8">
    <name type="scientific">Ascidiaceihabitans donghaensis</name>
    <dbReference type="NCBI Taxonomy" id="1510460"/>
    <lineage>
        <taxon>Bacteria</taxon>
        <taxon>Pseudomonadati</taxon>
        <taxon>Pseudomonadota</taxon>
        <taxon>Alphaproteobacteria</taxon>
        <taxon>Rhodobacterales</taxon>
        <taxon>Paracoccaceae</taxon>
        <taxon>Ascidiaceihabitans</taxon>
    </lineage>
</organism>
<feature type="binding site" evidence="6">
    <location>
        <position position="138"/>
    </location>
    <ligand>
        <name>S-adenosyl-L-methionine</name>
        <dbReference type="ChEBI" id="CHEBI:59789"/>
    </ligand>
</feature>
<dbReference type="InterPro" id="IPR003682">
    <property type="entry name" value="rRNA_ssu_MeTfrase_G"/>
</dbReference>
<keyword evidence="5 6" id="KW-0949">S-adenosyl-L-methionine</keyword>
<keyword evidence="4 6" id="KW-0808">Transferase</keyword>
<dbReference type="InterPro" id="IPR029063">
    <property type="entry name" value="SAM-dependent_MTases_sf"/>
</dbReference>
<dbReference type="AlphaFoldDB" id="A0A2R8B8T1"/>
<name>A0A2R8B8T1_9RHOB</name>
<gene>
    <name evidence="6 7" type="primary">rsmG</name>
    <name evidence="7" type="ORF">ASD8599_00133</name>
</gene>
<feature type="binding site" evidence="6">
    <location>
        <position position="75"/>
    </location>
    <ligand>
        <name>S-adenosyl-L-methionine</name>
        <dbReference type="ChEBI" id="CHEBI:59789"/>
    </ligand>
</feature>
<comment type="catalytic activity">
    <reaction evidence="6">
        <text>guanosine(527) in 16S rRNA + S-adenosyl-L-methionine = N(7)-methylguanosine(527) in 16S rRNA + S-adenosyl-L-homocysteine</text>
        <dbReference type="Rhea" id="RHEA:42732"/>
        <dbReference type="Rhea" id="RHEA-COMP:10209"/>
        <dbReference type="Rhea" id="RHEA-COMP:10210"/>
        <dbReference type="ChEBI" id="CHEBI:57856"/>
        <dbReference type="ChEBI" id="CHEBI:59789"/>
        <dbReference type="ChEBI" id="CHEBI:74269"/>
        <dbReference type="ChEBI" id="CHEBI:74480"/>
        <dbReference type="EC" id="2.1.1.170"/>
    </reaction>
</comment>
<evidence type="ECO:0000256" key="1">
    <source>
        <dbReference type="ARBA" id="ARBA00022490"/>
    </source>
</evidence>
<evidence type="ECO:0000256" key="4">
    <source>
        <dbReference type="ARBA" id="ARBA00022679"/>
    </source>
</evidence>
<comment type="function">
    <text evidence="6">Specifically methylates the N7 position of guanine in position 527 of 16S rRNA.</text>
</comment>